<dbReference type="PANTHER" id="PTHR12378:SF7">
    <property type="entry name" value="DESUMOYLATING ISOPEPTIDASE 1"/>
    <property type="match status" value="1"/>
</dbReference>
<dbReference type="OrthoDB" id="21221at2759"/>
<dbReference type="InterPro" id="IPR008580">
    <property type="entry name" value="PPPDE_dom"/>
</dbReference>
<dbReference type="Pfam" id="PF00085">
    <property type="entry name" value="Thioredoxin"/>
    <property type="match status" value="1"/>
</dbReference>
<dbReference type="InterPro" id="IPR036249">
    <property type="entry name" value="Thioredoxin-like_sf"/>
</dbReference>
<dbReference type="GO" id="GO:0006508">
    <property type="term" value="P:proteolysis"/>
    <property type="evidence" value="ECO:0007669"/>
    <property type="project" value="UniProtKB-KW"/>
</dbReference>
<comment type="caution">
    <text evidence="6">The sequence shown here is derived from an EMBL/GenBank/DDBJ whole genome shotgun (WGS) entry which is preliminary data.</text>
</comment>
<keyword evidence="3" id="KW-0378">Hydrolase</keyword>
<evidence type="ECO:0000313" key="7">
    <source>
        <dbReference type="Proteomes" id="UP000193467"/>
    </source>
</evidence>
<dbReference type="SUPFAM" id="SSF52833">
    <property type="entry name" value="Thioredoxin-like"/>
    <property type="match status" value="1"/>
</dbReference>
<feature type="domain" description="Thioredoxin" evidence="4">
    <location>
        <begin position="169"/>
        <end position="319"/>
    </location>
</feature>
<dbReference type="SMART" id="SM01179">
    <property type="entry name" value="DUF862"/>
    <property type="match status" value="1"/>
</dbReference>
<evidence type="ECO:0000256" key="2">
    <source>
        <dbReference type="ARBA" id="ARBA00022670"/>
    </source>
</evidence>
<dbReference type="AlphaFoldDB" id="A0A1Y2ESH0"/>
<evidence type="ECO:0000256" key="1">
    <source>
        <dbReference type="ARBA" id="ARBA00008140"/>
    </source>
</evidence>
<evidence type="ECO:0000259" key="5">
    <source>
        <dbReference type="PROSITE" id="PS51858"/>
    </source>
</evidence>
<dbReference type="CDD" id="cd02947">
    <property type="entry name" value="TRX_family"/>
    <property type="match status" value="1"/>
</dbReference>
<evidence type="ECO:0000259" key="4">
    <source>
        <dbReference type="PROSITE" id="PS51352"/>
    </source>
</evidence>
<dbReference type="Proteomes" id="UP000193467">
    <property type="component" value="Unassembled WGS sequence"/>
</dbReference>
<gene>
    <name evidence="6" type="ORF">BCR35DRAFT_139589</name>
</gene>
<dbReference type="InParanoid" id="A0A1Y2ESH0"/>
<dbReference type="Gene3D" id="3.90.1720.30">
    <property type="entry name" value="PPPDE domains"/>
    <property type="match status" value="1"/>
</dbReference>
<dbReference type="STRING" id="106004.A0A1Y2ESH0"/>
<feature type="domain" description="PPPDE" evidence="5">
    <location>
        <begin position="3"/>
        <end position="144"/>
    </location>
</feature>
<dbReference type="Pfam" id="PF05903">
    <property type="entry name" value="Peptidase_C97"/>
    <property type="match status" value="1"/>
</dbReference>
<evidence type="ECO:0000256" key="3">
    <source>
        <dbReference type="ARBA" id="ARBA00022801"/>
    </source>
</evidence>
<dbReference type="Gene3D" id="3.40.30.10">
    <property type="entry name" value="Glutaredoxin"/>
    <property type="match status" value="1"/>
</dbReference>
<dbReference type="PANTHER" id="PTHR12378">
    <property type="entry name" value="DESUMOYLATING ISOPEPTIDASE"/>
    <property type="match status" value="1"/>
</dbReference>
<protein>
    <submittedName>
        <fullName evidence="6">PPPDE putative peptidase domain-domain-containing protein</fullName>
    </submittedName>
</protein>
<feature type="non-terminal residue" evidence="6">
    <location>
        <position position="408"/>
    </location>
</feature>
<proteinExistence type="inferred from homology"/>
<dbReference type="InterPro" id="IPR042266">
    <property type="entry name" value="PPPDE_sf"/>
</dbReference>
<evidence type="ECO:0000313" key="6">
    <source>
        <dbReference type="EMBL" id="ORY74499.1"/>
    </source>
</evidence>
<organism evidence="6 7">
    <name type="scientific">Leucosporidium creatinivorum</name>
    <dbReference type="NCBI Taxonomy" id="106004"/>
    <lineage>
        <taxon>Eukaryota</taxon>
        <taxon>Fungi</taxon>
        <taxon>Dikarya</taxon>
        <taxon>Basidiomycota</taxon>
        <taxon>Pucciniomycotina</taxon>
        <taxon>Microbotryomycetes</taxon>
        <taxon>Leucosporidiales</taxon>
        <taxon>Leucosporidium</taxon>
    </lineage>
</organism>
<comment type="similarity">
    <text evidence="1">Belongs to the DeSI family.</text>
</comment>
<reference evidence="6 7" key="1">
    <citation type="submission" date="2016-07" db="EMBL/GenBank/DDBJ databases">
        <title>Pervasive Adenine N6-methylation of Active Genes in Fungi.</title>
        <authorList>
            <consortium name="DOE Joint Genome Institute"/>
            <person name="Mondo S.J."/>
            <person name="Dannebaum R.O."/>
            <person name="Kuo R.C."/>
            <person name="Labutti K."/>
            <person name="Haridas S."/>
            <person name="Kuo A."/>
            <person name="Salamov A."/>
            <person name="Ahrendt S.R."/>
            <person name="Lipzen A."/>
            <person name="Sullivan W."/>
            <person name="Andreopoulos W.B."/>
            <person name="Clum A."/>
            <person name="Lindquist E."/>
            <person name="Daum C."/>
            <person name="Ramamoorthy G.K."/>
            <person name="Gryganskyi A."/>
            <person name="Culley D."/>
            <person name="Magnuson J.K."/>
            <person name="James T.Y."/>
            <person name="O'Malley M.A."/>
            <person name="Stajich J.E."/>
            <person name="Spatafora J.W."/>
            <person name="Visel A."/>
            <person name="Grigoriev I.V."/>
        </authorList>
    </citation>
    <scope>NUCLEOTIDE SEQUENCE [LARGE SCALE GENOMIC DNA]</scope>
    <source>
        <strain evidence="6 7">62-1032</strain>
    </source>
</reference>
<dbReference type="PROSITE" id="PS51352">
    <property type="entry name" value="THIOREDOXIN_2"/>
    <property type="match status" value="1"/>
</dbReference>
<dbReference type="InterPro" id="IPR013766">
    <property type="entry name" value="Thioredoxin_domain"/>
</dbReference>
<keyword evidence="2" id="KW-0645">Protease</keyword>
<sequence>MAEPIQLYVYDLSNGLARTLGPQLIGKPLEGIWHTSLVLFGLEVFYGQGISVVSPPGTTHHGTPHKTLDMGSTQLDKETFLSYIEGVREVYSADRYHLLDFNCNSFTNDVLGFLNGRGIPSDILNLPAEILATPFGQSMRPMIDSMFRGRAAPAAADAVRSTFANLPPAGAAPQAPNPSGQSLASNLQICTSTANFHSVLRKSKATAVMFTSKTCPPCEAIKPYFEELARTHSAGTKRIEFVLVEMGVGEGGQVAQSEGVRATPTFVFYSSGKRVGECKGADRGELKTQIQLLEMEVYPAHPHTKLSLPHLTALSRTLAPVTHTAFPALPALSTKLNSILFALTIPAESTTVLTKTVISYLATLPAPPAKPTSPLPPTLLKSWSTATLQALDALPAKDWFPIVDLWRL</sequence>
<keyword evidence="7" id="KW-1185">Reference proteome</keyword>
<accession>A0A1Y2ESH0</accession>
<dbReference type="EMBL" id="MCGR01000041">
    <property type="protein sequence ID" value="ORY74499.1"/>
    <property type="molecule type" value="Genomic_DNA"/>
</dbReference>
<dbReference type="PROSITE" id="PS51858">
    <property type="entry name" value="PPPDE"/>
    <property type="match status" value="1"/>
</dbReference>
<name>A0A1Y2ESH0_9BASI</name>
<dbReference type="GO" id="GO:0070646">
    <property type="term" value="P:protein modification by small protein removal"/>
    <property type="evidence" value="ECO:0007669"/>
    <property type="project" value="TreeGrafter"/>
</dbReference>
<dbReference type="GO" id="GO:0008233">
    <property type="term" value="F:peptidase activity"/>
    <property type="evidence" value="ECO:0007669"/>
    <property type="project" value="UniProtKB-KW"/>
</dbReference>